<dbReference type="AlphaFoldDB" id="A0A2T6BQB0"/>
<organism evidence="1 2">
    <name type="scientific">Melghirimyces profundicolus</name>
    <dbReference type="NCBI Taxonomy" id="1242148"/>
    <lineage>
        <taxon>Bacteria</taxon>
        <taxon>Bacillati</taxon>
        <taxon>Bacillota</taxon>
        <taxon>Bacilli</taxon>
        <taxon>Bacillales</taxon>
        <taxon>Thermoactinomycetaceae</taxon>
        <taxon>Melghirimyces</taxon>
    </lineage>
</organism>
<reference evidence="1 2" key="1">
    <citation type="submission" date="2018-04" db="EMBL/GenBank/DDBJ databases">
        <title>Genomic Encyclopedia of Archaeal and Bacterial Type Strains, Phase II (KMG-II): from individual species to whole genera.</title>
        <authorList>
            <person name="Goeker M."/>
        </authorList>
    </citation>
    <scope>NUCLEOTIDE SEQUENCE [LARGE SCALE GENOMIC DNA]</scope>
    <source>
        <strain evidence="1 2">DSM 45787</strain>
    </source>
</reference>
<evidence type="ECO:0000313" key="1">
    <source>
        <dbReference type="EMBL" id="PTX58281.1"/>
    </source>
</evidence>
<keyword evidence="2" id="KW-1185">Reference proteome</keyword>
<protein>
    <submittedName>
        <fullName evidence="1">Uncharacterized protein</fullName>
    </submittedName>
</protein>
<dbReference type="EMBL" id="QBKR01000017">
    <property type="protein sequence ID" value="PTX58281.1"/>
    <property type="molecule type" value="Genomic_DNA"/>
</dbReference>
<proteinExistence type="predicted"/>
<dbReference type="OrthoDB" id="2989126at2"/>
<dbReference type="RefSeq" id="WP_108024585.1">
    <property type="nucleotide sequence ID" value="NZ_QBKR01000017.1"/>
</dbReference>
<sequence>MRVFPHCNIINFQGSVREMKAPWLKRLLKEALSDDGPLLAGLLDMEQEAVYVYGQAERITVSEEEDRVEVVTRSDEGEIHRISRPFSHLDRSHEVRFDIDEPSRGVIRYPVYYVTFNAEGNGSKQEATLFLAPIEPVSRPLDCVVEFWNQIRDLGRDTDFQGNGCCVTPGFKEALQSE</sequence>
<evidence type="ECO:0000313" key="2">
    <source>
        <dbReference type="Proteomes" id="UP000244240"/>
    </source>
</evidence>
<comment type="caution">
    <text evidence="1">The sequence shown here is derived from an EMBL/GenBank/DDBJ whole genome shotgun (WGS) entry which is preliminary data.</text>
</comment>
<accession>A0A2T6BQB0</accession>
<dbReference type="Proteomes" id="UP000244240">
    <property type="component" value="Unassembled WGS sequence"/>
</dbReference>
<gene>
    <name evidence="1" type="ORF">C8P63_11728</name>
</gene>
<name>A0A2T6BQB0_9BACL</name>